<keyword evidence="2" id="KW-0489">Methyltransferase</keyword>
<dbReference type="InterPro" id="IPR029063">
    <property type="entry name" value="SAM-dependent_MTases_sf"/>
</dbReference>
<dbReference type="InterPro" id="IPR006342">
    <property type="entry name" value="FkbM_mtfrase"/>
</dbReference>
<dbReference type="NCBIfam" id="TIGR01444">
    <property type="entry name" value="fkbM_fam"/>
    <property type="match status" value="1"/>
</dbReference>
<name>A0ABS4AC69_9PROT</name>
<evidence type="ECO:0000313" key="3">
    <source>
        <dbReference type="Proteomes" id="UP000681594"/>
    </source>
</evidence>
<dbReference type="EMBL" id="JAGIZB010000006">
    <property type="protein sequence ID" value="MBP0444605.1"/>
    <property type="molecule type" value="Genomic_DNA"/>
</dbReference>
<accession>A0ABS4AC69</accession>
<organism evidence="2 3">
    <name type="scientific">Pararoseomonas baculiformis</name>
    <dbReference type="NCBI Taxonomy" id="2820812"/>
    <lineage>
        <taxon>Bacteria</taxon>
        <taxon>Pseudomonadati</taxon>
        <taxon>Pseudomonadota</taxon>
        <taxon>Alphaproteobacteria</taxon>
        <taxon>Acetobacterales</taxon>
        <taxon>Acetobacteraceae</taxon>
        <taxon>Pararoseomonas</taxon>
    </lineage>
</organism>
<dbReference type="Pfam" id="PF05050">
    <property type="entry name" value="Methyltransf_21"/>
    <property type="match status" value="1"/>
</dbReference>
<dbReference type="GO" id="GO:0008168">
    <property type="term" value="F:methyltransferase activity"/>
    <property type="evidence" value="ECO:0007669"/>
    <property type="project" value="UniProtKB-KW"/>
</dbReference>
<proteinExistence type="predicted"/>
<evidence type="ECO:0000313" key="2">
    <source>
        <dbReference type="EMBL" id="MBP0444605.1"/>
    </source>
</evidence>
<dbReference type="PANTHER" id="PTHR34009:SF2">
    <property type="entry name" value="PROTEIN STAR"/>
    <property type="match status" value="1"/>
</dbReference>
<feature type="domain" description="Methyltransferase FkbM" evidence="1">
    <location>
        <begin position="61"/>
        <end position="236"/>
    </location>
</feature>
<protein>
    <submittedName>
        <fullName evidence="2">FkbM family methyltransferase</fullName>
    </submittedName>
</protein>
<dbReference type="PANTHER" id="PTHR34009">
    <property type="entry name" value="PROTEIN STAR"/>
    <property type="match status" value="1"/>
</dbReference>
<keyword evidence="3" id="KW-1185">Reference proteome</keyword>
<dbReference type="GO" id="GO:0032259">
    <property type="term" value="P:methylation"/>
    <property type="evidence" value="ECO:0007669"/>
    <property type="project" value="UniProtKB-KW"/>
</dbReference>
<sequence length="258" mass="28902">MSGMTHRLRTLVNTQLARRGYSLRWRPPHLISSPDQSIELGFAVLAAHLMLTTPRPFFIGIGANDGVTHDPIFPFIRDFGWRGIMVEPIPEAFARLKDNYTRYPDVTLVEAAIGKADSVSTIYSVDMSTANSMSMSLHSSFSRDVLLQARRWHPDLESKIVERQVPTISFETLLRSTKGQPVDVLKIDAEGYDLEILRTIDLVALAPQLVLVEHANIPRSGKIEMAERLTAAGYRVGLTSLDMLGYKETAYSRAQLYV</sequence>
<reference evidence="2 3" key="1">
    <citation type="submission" date="2021-03" db="EMBL/GenBank/DDBJ databases">
        <authorList>
            <person name="So Y."/>
        </authorList>
    </citation>
    <scope>NUCLEOTIDE SEQUENCE [LARGE SCALE GENOMIC DNA]</scope>
    <source>
        <strain evidence="2 3">SSH11</strain>
    </source>
</reference>
<gene>
    <name evidence="2" type="ORF">J8J14_07395</name>
</gene>
<dbReference type="Gene3D" id="3.40.50.150">
    <property type="entry name" value="Vaccinia Virus protein VP39"/>
    <property type="match status" value="1"/>
</dbReference>
<dbReference type="InterPro" id="IPR053202">
    <property type="entry name" value="EGF_Rcpt_Signaling_Reg"/>
</dbReference>
<evidence type="ECO:0000259" key="1">
    <source>
        <dbReference type="Pfam" id="PF05050"/>
    </source>
</evidence>
<keyword evidence="2" id="KW-0808">Transferase</keyword>
<dbReference type="SUPFAM" id="SSF53335">
    <property type="entry name" value="S-adenosyl-L-methionine-dependent methyltransferases"/>
    <property type="match status" value="1"/>
</dbReference>
<dbReference type="Proteomes" id="UP000681594">
    <property type="component" value="Unassembled WGS sequence"/>
</dbReference>
<comment type="caution">
    <text evidence="2">The sequence shown here is derived from an EMBL/GenBank/DDBJ whole genome shotgun (WGS) entry which is preliminary data.</text>
</comment>